<protein>
    <recommendedName>
        <fullName evidence="4">Tetratricopeptide repeat protein</fullName>
    </recommendedName>
</protein>
<dbReference type="EMBL" id="JARXRO010000020">
    <property type="protein sequence ID" value="MDH5835094.1"/>
    <property type="molecule type" value="Genomic_DNA"/>
</dbReference>
<proteinExistence type="predicted"/>
<gene>
    <name evidence="2" type="ORF">QFW81_14350</name>
</gene>
<evidence type="ECO:0008006" key="4">
    <source>
        <dbReference type="Google" id="ProtNLM"/>
    </source>
</evidence>
<sequence>MTHNAGRRMSAKELPVKHNTVVLTIVLLIIALGWTVLSALQDGANIETHVVAAEPAPSMARDAHGQPQGAIEARASGSQAPPRVTSALRTNLDLLDDDPRLIALSIEELEWMGRHYYPTPEELASLDRLDLERLAGTSDPGLQTLQGLALIQRGDIAGALSVLQNAATRGSIYAYQEAAVAQHALLAERLGRSHEIDAALRAQLEVSRILGDHRAGHLMARHLPDFDPAAHAALVQQYTTEFLRQLGSNAQALGTNAAGPDPRPNLAQWNDLIRLADAGESVSVEVYSAGGQ</sequence>
<dbReference type="RefSeq" id="WP_280579718.1">
    <property type="nucleotide sequence ID" value="NZ_JARXRO010000020.1"/>
</dbReference>
<keyword evidence="3" id="KW-1185">Reference proteome</keyword>
<accession>A0ABT6JWY8</accession>
<dbReference type="Proteomes" id="UP001156873">
    <property type="component" value="Unassembled WGS sequence"/>
</dbReference>
<comment type="caution">
    <text evidence="2">The sequence shown here is derived from an EMBL/GenBank/DDBJ whole genome shotgun (WGS) entry which is preliminary data.</text>
</comment>
<organism evidence="2 3">
    <name type="scientific">Luteimonas kalidii</name>
    <dbReference type="NCBI Taxonomy" id="3042025"/>
    <lineage>
        <taxon>Bacteria</taxon>
        <taxon>Pseudomonadati</taxon>
        <taxon>Pseudomonadota</taxon>
        <taxon>Gammaproteobacteria</taxon>
        <taxon>Lysobacterales</taxon>
        <taxon>Lysobacteraceae</taxon>
        <taxon>Luteimonas</taxon>
    </lineage>
</organism>
<keyword evidence="1" id="KW-1133">Transmembrane helix</keyword>
<evidence type="ECO:0000256" key="1">
    <source>
        <dbReference type="SAM" id="Phobius"/>
    </source>
</evidence>
<keyword evidence="1" id="KW-0472">Membrane</keyword>
<evidence type="ECO:0000313" key="3">
    <source>
        <dbReference type="Proteomes" id="UP001156873"/>
    </source>
</evidence>
<keyword evidence="1" id="KW-0812">Transmembrane</keyword>
<evidence type="ECO:0000313" key="2">
    <source>
        <dbReference type="EMBL" id="MDH5835094.1"/>
    </source>
</evidence>
<name>A0ABT6JWY8_9GAMM</name>
<feature type="transmembrane region" description="Helical" evidence="1">
    <location>
        <begin position="21"/>
        <end position="40"/>
    </location>
</feature>
<reference evidence="2 3" key="1">
    <citation type="submission" date="2023-04" db="EMBL/GenBank/DDBJ databases">
        <title>Luteimonas sp. M1R5S59.</title>
        <authorList>
            <person name="Sun J.-Q."/>
        </authorList>
    </citation>
    <scope>NUCLEOTIDE SEQUENCE [LARGE SCALE GENOMIC DNA]</scope>
    <source>
        <strain evidence="2 3">M1R5S59</strain>
    </source>
</reference>